<dbReference type="PROSITE" id="PS00198">
    <property type="entry name" value="4FE4S_FER_1"/>
    <property type="match status" value="1"/>
</dbReference>
<dbReference type="SUPFAM" id="SSF52540">
    <property type="entry name" value="P-loop containing nucleoside triphosphate hydrolases"/>
    <property type="match status" value="1"/>
</dbReference>
<dbReference type="PROSITE" id="PS51379">
    <property type="entry name" value="4FE4S_FER_2"/>
    <property type="match status" value="2"/>
</dbReference>
<dbReference type="InterPro" id="IPR017896">
    <property type="entry name" value="4Fe4S_Fe-S-bd"/>
</dbReference>
<dbReference type="OrthoDB" id="9778602at2"/>
<dbReference type="PANTHER" id="PTHR43534:SF1">
    <property type="entry name" value="4FE-4S CLUSTER CONTAINING PARA FAMILY ATPASE PROTEIN"/>
    <property type="match status" value="1"/>
</dbReference>
<proteinExistence type="predicted"/>
<feature type="domain" description="4Fe-4S ferredoxin-type" evidence="4">
    <location>
        <begin position="90"/>
        <end position="117"/>
    </location>
</feature>
<sequence length="292" mass="31925">MREIVIISGKGGTGKTSLTGAFAHLAANKVVCDLDVDAPDLHLLLRPVREREERFLSGYEARIDGERCTGCGVCASLCRFDAIREGERGYTVDPIRCEGCKVCVAFCPAEAIRFELRHCGHWYVSSTRFGPMVHAQLFPGAENSGRLVMVLKQQARELATAKGLDLVLCDGAPGIGCPVISSLSGTHLAVAVTEPTPSGRHDLERVADLCRHFQVAFAVIINKHDLNQDEASRIEAYCRERDYPVLARLPHDPIVTRAMIQGLVVTELPEAAFSRELTSTWARIEALMNGIG</sequence>
<dbReference type="InterPro" id="IPR002586">
    <property type="entry name" value="CobQ/CobB/MinD/ParA_Nub-bd_dom"/>
</dbReference>
<dbReference type="InterPro" id="IPR017900">
    <property type="entry name" value="4Fe4S_Fe_S_CS"/>
</dbReference>
<protein>
    <submittedName>
        <fullName evidence="5">Cobyrinic acid a,c-diamide synthase</fullName>
    </submittedName>
</protein>
<dbReference type="KEGG" id="sfu:Sfum_3408"/>
<keyword evidence="3" id="KW-0411">Iron-sulfur</keyword>
<dbReference type="Pfam" id="PF00037">
    <property type="entry name" value="Fer4"/>
    <property type="match status" value="2"/>
</dbReference>
<organism evidence="5 6">
    <name type="scientific">Syntrophobacter fumaroxidans (strain DSM 10017 / MPOB)</name>
    <dbReference type="NCBI Taxonomy" id="335543"/>
    <lineage>
        <taxon>Bacteria</taxon>
        <taxon>Pseudomonadati</taxon>
        <taxon>Thermodesulfobacteriota</taxon>
        <taxon>Syntrophobacteria</taxon>
        <taxon>Syntrophobacterales</taxon>
        <taxon>Syntrophobacteraceae</taxon>
        <taxon>Syntrophobacter</taxon>
    </lineage>
</organism>
<evidence type="ECO:0000256" key="2">
    <source>
        <dbReference type="ARBA" id="ARBA00023004"/>
    </source>
</evidence>
<accession>A0LNS9</accession>
<keyword evidence="2" id="KW-0408">Iron</keyword>
<keyword evidence="1" id="KW-0479">Metal-binding</keyword>
<dbReference type="STRING" id="335543.Sfum_3408"/>
<dbReference type="Gene3D" id="3.30.70.20">
    <property type="match status" value="1"/>
</dbReference>
<evidence type="ECO:0000259" key="4">
    <source>
        <dbReference type="PROSITE" id="PS51379"/>
    </source>
</evidence>
<evidence type="ECO:0000256" key="3">
    <source>
        <dbReference type="ARBA" id="ARBA00023014"/>
    </source>
</evidence>
<evidence type="ECO:0000313" key="6">
    <source>
        <dbReference type="Proteomes" id="UP000001784"/>
    </source>
</evidence>
<dbReference type="InterPro" id="IPR027417">
    <property type="entry name" value="P-loop_NTPase"/>
</dbReference>
<evidence type="ECO:0000256" key="1">
    <source>
        <dbReference type="ARBA" id="ARBA00022723"/>
    </source>
</evidence>
<gene>
    <name evidence="5" type="ordered locus">Sfum_3408</name>
</gene>
<dbReference type="GO" id="GO:0046872">
    <property type="term" value="F:metal ion binding"/>
    <property type="evidence" value="ECO:0007669"/>
    <property type="project" value="UniProtKB-KW"/>
</dbReference>
<dbReference type="AlphaFoldDB" id="A0LNS9"/>
<dbReference type="Gene3D" id="3.40.50.300">
    <property type="entry name" value="P-loop containing nucleotide triphosphate hydrolases"/>
    <property type="match status" value="1"/>
</dbReference>
<feature type="domain" description="4Fe-4S ferredoxin-type" evidence="4">
    <location>
        <begin position="59"/>
        <end position="88"/>
    </location>
</feature>
<dbReference type="InParanoid" id="A0LNS9"/>
<name>A0LNS9_SYNFM</name>
<dbReference type="SUPFAM" id="SSF54862">
    <property type="entry name" value="4Fe-4S ferredoxins"/>
    <property type="match status" value="1"/>
</dbReference>
<dbReference type="HOGENOM" id="CLU_067767_1_0_7"/>
<dbReference type="RefSeq" id="WP_011700206.1">
    <property type="nucleotide sequence ID" value="NC_008554.1"/>
</dbReference>
<dbReference type="eggNOG" id="COG1149">
    <property type="taxonomic scope" value="Bacteria"/>
</dbReference>
<dbReference type="CDD" id="cd03110">
    <property type="entry name" value="SIMIBI_bact_arch"/>
    <property type="match status" value="1"/>
</dbReference>
<evidence type="ECO:0000313" key="5">
    <source>
        <dbReference type="EMBL" id="ABK19081.1"/>
    </source>
</evidence>
<reference evidence="5 6" key="1">
    <citation type="submission" date="2006-10" db="EMBL/GenBank/DDBJ databases">
        <title>Complete sequence of Syntrophobacter fumaroxidans MPOB.</title>
        <authorList>
            <consortium name="US DOE Joint Genome Institute"/>
            <person name="Copeland A."/>
            <person name="Lucas S."/>
            <person name="Lapidus A."/>
            <person name="Barry K."/>
            <person name="Detter J.C."/>
            <person name="Glavina del Rio T."/>
            <person name="Hammon N."/>
            <person name="Israni S."/>
            <person name="Pitluck S."/>
            <person name="Goltsman E.G."/>
            <person name="Martinez M."/>
            <person name="Schmutz J."/>
            <person name="Larimer F."/>
            <person name="Land M."/>
            <person name="Hauser L."/>
            <person name="Kyrpides N."/>
            <person name="Kim E."/>
            <person name="Boone D.R."/>
            <person name="Brockman F."/>
            <person name="Culley D."/>
            <person name="Ferry J."/>
            <person name="Gunsalus R."/>
            <person name="McInerney M.J."/>
            <person name="Morrison M."/>
            <person name="Plugge C."/>
            <person name="Rohlin L."/>
            <person name="Scholten J."/>
            <person name="Sieber J."/>
            <person name="Stams A.J.M."/>
            <person name="Worm P."/>
            <person name="Henstra A.M."/>
            <person name="Richardson P."/>
        </authorList>
    </citation>
    <scope>NUCLEOTIDE SEQUENCE [LARGE SCALE GENOMIC DNA]</scope>
    <source>
        <strain evidence="6">DSM 10017 / MPOB</strain>
    </source>
</reference>
<dbReference type="EMBL" id="CP000478">
    <property type="protein sequence ID" value="ABK19081.1"/>
    <property type="molecule type" value="Genomic_DNA"/>
</dbReference>
<dbReference type="Proteomes" id="UP000001784">
    <property type="component" value="Chromosome"/>
</dbReference>
<keyword evidence="6" id="KW-1185">Reference proteome</keyword>
<dbReference type="GO" id="GO:0051536">
    <property type="term" value="F:iron-sulfur cluster binding"/>
    <property type="evidence" value="ECO:0007669"/>
    <property type="project" value="UniProtKB-KW"/>
</dbReference>
<dbReference type="PANTHER" id="PTHR43534">
    <property type="entry name" value="MIND SUPERFAMILY P-LOOP ATPASE CONTAINING AN INSERTED FERREDOXIN DOMAIN"/>
    <property type="match status" value="1"/>
</dbReference>
<dbReference type="Pfam" id="PF01656">
    <property type="entry name" value="CbiA"/>
    <property type="match status" value="1"/>
</dbReference>